<evidence type="ECO:0000256" key="1">
    <source>
        <dbReference type="SAM" id="MobiDB-lite"/>
    </source>
</evidence>
<sequence length="162" mass="17531">MRTSFHSARLPGRASRPCRGNGGRCIPLPKNSRPRWPPSHPRHNSNSHETARCIARHPTRTPPDGTLGPCSWAFSFQDVVLCRDCRTGPAAGAVTDVALQKIVLGFRVRATTTIFETVTQHPAVTATVMAFMKPAVAIWLVADDAHGTSGQPQVTHRANPPA</sequence>
<name>A0ABU3K370_9BACT</name>
<accession>A0ABU3K370</accession>
<keyword evidence="3" id="KW-1185">Reference proteome</keyword>
<dbReference type="EMBL" id="JAQOUE010000001">
    <property type="protein sequence ID" value="MDT7040832.1"/>
    <property type="molecule type" value="Genomic_DNA"/>
</dbReference>
<reference evidence="2 3" key="1">
    <citation type="journal article" date="2023" name="ISME J.">
        <title>Cultivation and genomic characterization of novel and ubiquitous marine nitrite-oxidizing bacteria from the Nitrospirales.</title>
        <authorList>
            <person name="Mueller A.J."/>
            <person name="Daebeler A."/>
            <person name="Herbold C.W."/>
            <person name="Kirkegaard R.H."/>
            <person name="Daims H."/>
        </authorList>
    </citation>
    <scope>NUCLEOTIDE SEQUENCE [LARGE SCALE GENOMIC DNA]</scope>
    <source>
        <strain evidence="2 3">EB</strain>
    </source>
</reference>
<gene>
    <name evidence="2" type="ORF">PPG34_00630</name>
</gene>
<evidence type="ECO:0000313" key="3">
    <source>
        <dbReference type="Proteomes" id="UP001250932"/>
    </source>
</evidence>
<evidence type="ECO:0000313" key="2">
    <source>
        <dbReference type="EMBL" id="MDT7040832.1"/>
    </source>
</evidence>
<dbReference type="Proteomes" id="UP001250932">
    <property type="component" value="Unassembled WGS sequence"/>
</dbReference>
<proteinExistence type="predicted"/>
<comment type="caution">
    <text evidence="2">The sequence shown here is derived from an EMBL/GenBank/DDBJ whole genome shotgun (WGS) entry which is preliminary data.</text>
</comment>
<organism evidence="2 3">
    <name type="scientific">Candidatus Nitronereus thalassa</name>
    <dbReference type="NCBI Taxonomy" id="3020898"/>
    <lineage>
        <taxon>Bacteria</taxon>
        <taxon>Pseudomonadati</taxon>
        <taxon>Nitrospirota</taxon>
        <taxon>Nitrospiria</taxon>
        <taxon>Nitrospirales</taxon>
        <taxon>Nitrospiraceae</taxon>
        <taxon>Candidatus Nitronereus</taxon>
    </lineage>
</organism>
<dbReference type="RefSeq" id="WP_313831191.1">
    <property type="nucleotide sequence ID" value="NZ_JAQOUE010000001.1"/>
</dbReference>
<feature type="region of interest" description="Disordered" evidence="1">
    <location>
        <begin position="1"/>
        <end position="50"/>
    </location>
</feature>
<protein>
    <submittedName>
        <fullName evidence="2">Uncharacterized protein</fullName>
    </submittedName>
</protein>